<dbReference type="Proteomes" id="UP000109622">
    <property type="component" value="Segment"/>
</dbReference>
<evidence type="ECO:0000313" key="12">
    <source>
        <dbReference type="EMBL" id="ACU65443.1"/>
    </source>
</evidence>
<evidence type="ECO:0000256" key="7">
    <source>
        <dbReference type="ARBA" id="ARBA00023136"/>
    </source>
</evidence>
<evidence type="ECO:0000313" key="13">
    <source>
        <dbReference type="Proteomes" id="UP000109622"/>
    </source>
</evidence>
<evidence type="ECO:0000256" key="5">
    <source>
        <dbReference type="ARBA" id="ARBA00022879"/>
    </source>
</evidence>
<evidence type="ECO:0000256" key="9">
    <source>
        <dbReference type="SAM" id="Phobius"/>
    </source>
</evidence>
<keyword evidence="6 9" id="KW-1133">Transmembrane helix</keyword>
<keyword evidence="3" id="KW-0732">Signal</keyword>
<keyword evidence="8" id="KW-0325">Glycoprotein</keyword>
<name>C8CJF0_9RHAB</name>
<evidence type="ECO:0000256" key="3">
    <source>
        <dbReference type="ARBA" id="ARBA00022729"/>
    </source>
</evidence>
<dbReference type="Gene3D" id="2.30.29.130">
    <property type="match status" value="1"/>
</dbReference>
<dbReference type="OrthoDB" id="21147at10239"/>
<dbReference type="Pfam" id="PF00974">
    <property type="entry name" value="Rhabdo_glycop_FD"/>
    <property type="match status" value="1"/>
</dbReference>
<feature type="domain" description="Spike glycoprotein fusion" evidence="10">
    <location>
        <begin position="86"/>
        <end position="183"/>
    </location>
</feature>
<reference evidence="12 13" key="1">
    <citation type="journal article" date="2010" name="Proc. R. Soc. B">
        <title>Sigma viruses from three species of Drosophila form a major new clade in the rhabdovirus phylogeny.</title>
        <authorList>
            <person name="Longdon B."/>
            <person name="Obbard D.J."/>
            <person name="Jiggins F.M."/>
        </authorList>
    </citation>
    <scope>NUCLEOTIDE SEQUENCE [LARGE SCALE GENOMIC DNA]</scope>
    <source>
        <strain evidence="12">10A</strain>
    </source>
</reference>
<evidence type="ECO:0000259" key="11">
    <source>
        <dbReference type="Pfam" id="PF24833"/>
    </source>
</evidence>
<evidence type="ECO:0000256" key="1">
    <source>
        <dbReference type="ARBA" id="ARBA00004563"/>
    </source>
</evidence>
<dbReference type="RefSeq" id="YP_008686600.1">
    <property type="nucleotide sequence ID" value="NC_022580.1"/>
</dbReference>
<comment type="subcellular location">
    <subcellularLocation>
        <location evidence="1">Virion membrane</location>
        <topology evidence="1">Single-pass type I membrane protein</topology>
    </subcellularLocation>
</comment>
<feature type="transmembrane region" description="Helical" evidence="9">
    <location>
        <begin position="486"/>
        <end position="506"/>
    </location>
</feature>
<dbReference type="EMBL" id="GQ410979">
    <property type="protein sequence ID" value="ACU65443.1"/>
    <property type="molecule type" value="Viral_cRNA"/>
</dbReference>
<evidence type="ECO:0000256" key="4">
    <source>
        <dbReference type="ARBA" id="ARBA00022844"/>
    </source>
</evidence>
<dbReference type="GO" id="GO:0055036">
    <property type="term" value="C:virion membrane"/>
    <property type="evidence" value="ECO:0007669"/>
    <property type="project" value="UniProtKB-SubCell"/>
</dbReference>
<evidence type="ECO:0000259" key="10">
    <source>
        <dbReference type="Pfam" id="PF00974"/>
    </source>
</evidence>
<keyword evidence="5" id="KW-0261">Viral envelope protein</keyword>
<dbReference type="InterPro" id="IPR001903">
    <property type="entry name" value="Rhabdo_glycop_FD"/>
</dbReference>
<gene>
    <name evidence="12" type="primary">G</name>
</gene>
<evidence type="ECO:0000256" key="6">
    <source>
        <dbReference type="ARBA" id="ARBA00022989"/>
    </source>
</evidence>
<keyword evidence="13" id="KW-1185">Reference proteome</keyword>
<accession>C8CJF0</accession>
<keyword evidence="7 9" id="KW-0472">Membrane</keyword>
<sequence length="571" mass="65171">MKKTTEFTWPLKMYSSKFLLVTLSILVPRVISLFLPDYNPELFKPAVIHKLTCPNLSATSQINKYASMDTIYVNLGRPKPNFKVTVEGYLCTKIVLQTVCEAFLFSANEVNHIRKEAPIDKSECDSAIYRFIKGDVIDETFLPDYFSGYKRTVRQRIYIKVITHEVSYDPYLEKYVDSWFPGGATPYNYSTTIHDSTLWKMKGQKPPCTDFETINGEYTVLPDPKDLEHPLRFIWALGIKEKSYKNSCVVKFCGRPGILFEDGEWFSISTPESPTNYDVFITNLPACNSSASIKTRTVEQEMDAEFSNEYQLNLRFWCMEVLQGLTSGSILPQYKLAFLTQNSPGLGNVYKILNGTLMVTVGHYKKVKLNQLDSLHEIGADDAGNPVYVTDTQLTPGPIPDSYEWINGLVFSDKRWSIPLVDLVRNNLDNLLTMPLKLQAIEHSAASFMSASSSHLIEGDVITQYGGPTSKHDNWFVNYTTKSWEWLHWIVYIGVIVGGIFVLIILEKLGCYKIVYYLLKKLCQSKSSKKTKQPKVEYKKASSNQAQQIESRHEVIPQEDSVIVSLDRFDW</sequence>
<dbReference type="InterPro" id="IPR055447">
    <property type="entry name" value="Rhabdo_glycop_CD"/>
</dbReference>
<keyword evidence="4" id="KW-0946">Virion</keyword>
<dbReference type="GeneID" id="17312463"/>
<protein>
    <submittedName>
        <fullName evidence="12">Glycoprotein</fullName>
    </submittedName>
</protein>
<dbReference type="Pfam" id="PF24833">
    <property type="entry name" value="Rhabdo_glycop_CD"/>
    <property type="match status" value="1"/>
</dbReference>
<dbReference type="GO" id="GO:0019031">
    <property type="term" value="C:viral envelope"/>
    <property type="evidence" value="ECO:0007669"/>
    <property type="project" value="UniProtKB-KW"/>
</dbReference>
<proteinExistence type="predicted"/>
<organism evidence="12 13">
    <name type="scientific">Drosophila obscura sigmavirus</name>
    <dbReference type="NCBI Taxonomy" id="948741"/>
    <lineage>
        <taxon>Viruses</taxon>
        <taxon>Riboviria</taxon>
        <taxon>Orthornavirae</taxon>
        <taxon>Negarnaviricota</taxon>
        <taxon>Haploviricotina</taxon>
        <taxon>Monjiviricetes</taxon>
        <taxon>Mononegavirales</taxon>
        <taxon>Rhabdoviridae</taxon>
        <taxon>Alpharhabdovirinae</taxon>
        <taxon>Sigmavirus</taxon>
        <taxon>Sigmavirus obscura</taxon>
    </lineage>
</organism>
<evidence type="ECO:0000256" key="2">
    <source>
        <dbReference type="ARBA" id="ARBA00022692"/>
    </source>
</evidence>
<dbReference type="KEGG" id="vg:17312463"/>
<evidence type="ECO:0000256" key="8">
    <source>
        <dbReference type="ARBA" id="ARBA00023180"/>
    </source>
</evidence>
<feature type="domain" description="Spike glycoprotein G central" evidence="11">
    <location>
        <begin position="287"/>
        <end position="377"/>
    </location>
</feature>
<keyword evidence="2 9" id="KW-0812">Transmembrane</keyword>
<dbReference type="SUPFAM" id="SSF161008">
    <property type="entry name" value="Viral glycoprotein ectodomain-like"/>
    <property type="match status" value="1"/>
</dbReference>